<accession>A0A1B0ZWN6</accession>
<dbReference type="Pfam" id="PF13403">
    <property type="entry name" value="Hint_2"/>
    <property type="match status" value="1"/>
</dbReference>
<reference evidence="2 4" key="1">
    <citation type="submission" date="2016-04" db="EMBL/GenBank/DDBJ databases">
        <authorList>
            <person name="Evans L.H."/>
            <person name="Alamgir A."/>
            <person name="Owens N."/>
            <person name="Weber N.D."/>
            <person name="Virtaneva K."/>
            <person name="Barbian K."/>
            <person name="Babar A."/>
            <person name="Rosenke K."/>
        </authorList>
    </citation>
    <scope>NUCLEOTIDE SEQUENCE [LARGE SCALE GENOMIC DNA]</scope>
    <source>
        <strain evidence="2 4">JL2886</strain>
    </source>
</reference>
<dbReference type="OrthoDB" id="7685535at2"/>
<dbReference type="EMBL" id="CP015124">
    <property type="protein sequence ID" value="ANP38518.1"/>
    <property type="molecule type" value="Genomic_DNA"/>
</dbReference>
<evidence type="ECO:0000313" key="5">
    <source>
        <dbReference type="Proteomes" id="UP001218364"/>
    </source>
</evidence>
<keyword evidence="4" id="KW-1185">Reference proteome</keyword>
<reference evidence="3 5" key="2">
    <citation type="submission" date="2023-02" db="EMBL/GenBank/DDBJ databases">
        <title>Population genomics of bacteria associated with diatom.</title>
        <authorList>
            <person name="Xie J."/>
            <person name="Wang H."/>
        </authorList>
    </citation>
    <scope>NUCLEOTIDE SEQUENCE [LARGE SCALE GENOMIC DNA]</scope>
    <source>
        <strain evidence="3 5">PT47_8</strain>
    </source>
</reference>
<dbReference type="EMBL" id="JARCJK010000001">
    <property type="protein sequence ID" value="MDE4164199.1"/>
    <property type="molecule type" value="Genomic_DNA"/>
</dbReference>
<protein>
    <submittedName>
        <fullName evidence="3">Hint domain-containing protein</fullName>
    </submittedName>
</protein>
<proteinExistence type="predicted"/>
<sequence length="225" mass="24012">MFLDHFNSFADYQPVDMLLDFPMFQSAPLQYTPAQSRSGGFLPSTLVETDRGFVQARDVKPGDMIYTYDGGAQEVKDVSHAVPRLTTLMHVPAGALGNDTDLLLPADLTVALELDAAERLFGVPLITAKLISLSGHKGIKAAAPESIGRIHITCDEEELLWAESGMLVLAGDGGLDGAFCELSLSEVRQVLASEDGRALALTGMGSEDARFPAPFDDIFSPALAA</sequence>
<evidence type="ECO:0000313" key="2">
    <source>
        <dbReference type="EMBL" id="ANP38518.1"/>
    </source>
</evidence>
<dbReference type="Proteomes" id="UP000092565">
    <property type="component" value="Chromosome"/>
</dbReference>
<dbReference type="Proteomes" id="UP001218364">
    <property type="component" value="Unassembled WGS sequence"/>
</dbReference>
<gene>
    <name evidence="2" type="ORF">JL2886_03645</name>
    <name evidence="3" type="ORF">PXK24_00725</name>
</gene>
<evidence type="ECO:0000313" key="3">
    <source>
        <dbReference type="EMBL" id="MDE4164199.1"/>
    </source>
</evidence>
<feature type="domain" description="Hedgehog/Intein (Hint)" evidence="1">
    <location>
        <begin position="41"/>
        <end position="163"/>
    </location>
</feature>
<organism evidence="2 4">
    <name type="scientific">Phaeobacter gallaeciensis</name>
    <dbReference type="NCBI Taxonomy" id="60890"/>
    <lineage>
        <taxon>Bacteria</taxon>
        <taxon>Pseudomonadati</taxon>
        <taxon>Pseudomonadota</taxon>
        <taxon>Alphaproteobacteria</taxon>
        <taxon>Rhodobacterales</taxon>
        <taxon>Roseobacteraceae</taxon>
        <taxon>Phaeobacter</taxon>
    </lineage>
</organism>
<evidence type="ECO:0000259" key="1">
    <source>
        <dbReference type="Pfam" id="PF13403"/>
    </source>
</evidence>
<evidence type="ECO:0000313" key="4">
    <source>
        <dbReference type="Proteomes" id="UP000092565"/>
    </source>
</evidence>
<dbReference type="RefSeq" id="WP_065273167.1">
    <property type="nucleotide sequence ID" value="NZ_CP015124.1"/>
</dbReference>
<name>A0A1B0ZWN6_9RHOB</name>
<dbReference type="InterPro" id="IPR028992">
    <property type="entry name" value="Hedgehog/Intein_dom"/>
</dbReference>
<dbReference type="PATRIC" id="fig|60890.4.peg.3553"/>
<dbReference type="AlphaFoldDB" id="A0A1B0ZWN6"/>